<dbReference type="Gene3D" id="1.10.150.130">
    <property type="match status" value="1"/>
</dbReference>
<dbReference type="InterPro" id="IPR050090">
    <property type="entry name" value="Tyrosine_recombinase_XerCD"/>
</dbReference>
<evidence type="ECO:0000259" key="5">
    <source>
        <dbReference type="PROSITE" id="PS51898"/>
    </source>
</evidence>
<evidence type="ECO:0000313" key="7">
    <source>
        <dbReference type="EMBL" id="GAA1697943.1"/>
    </source>
</evidence>
<keyword evidence="1 3" id="KW-0238">DNA-binding</keyword>
<dbReference type="PROSITE" id="PS51900">
    <property type="entry name" value="CB"/>
    <property type="match status" value="1"/>
</dbReference>
<feature type="region of interest" description="Disordered" evidence="4">
    <location>
        <begin position="1089"/>
        <end position="1123"/>
    </location>
</feature>
<accession>A0ABP4U2I1</accession>
<dbReference type="SUPFAM" id="SSF56349">
    <property type="entry name" value="DNA breaking-rejoining enzymes"/>
    <property type="match status" value="2"/>
</dbReference>
<keyword evidence="8" id="KW-1185">Reference proteome</keyword>
<evidence type="ECO:0000256" key="1">
    <source>
        <dbReference type="ARBA" id="ARBA00023125"/>
    </source>
</evidence>
<evidence type="ECO:0000256" key="2">
    <source>
        <dbReference type="ARBA" id="ARBA00023172"/>
    </source>
</evidence>
<evidence type="ECO:0000256" key="3">
    <source>
        <dbReference type="PROSITE-ProRule" id="PRU01248"/>
    </source>
</evidence>
<dbReference type="EMBL" id="BAAALR010000050">
    <property type="protein sequence ID" value="GAA1697943.1"/>
    <property type="molecule type" value="Genomic_DNA"/>
</dbReference>
<dbReference type="PROSITE" id="PS51898">
    <property type="entry name" value="TYR_RECOMBINASE"/>
    <property type="match status" value="2"/>
</dbReference>
<dbReference type="InterPro" id="IPR011010">
    <property type="entry name" value="DNA_brk_join_enz"/>
</dbReference>
<proteinExistence type="predicted"/>
<feature type="domain" description="Tyr recombinase" evidence="5">
    <location>
        <begin position="749"/>
        <end position="975"/>
    </location>
</feature>
<gene>
    <name evidence="7" type="ORF">GCM10009680_42660</name>
</gene>
<dbReference type="Proteomes" id="UP001499947">
    <property type="component" value="Unassembled WGS sequence"/>
</dbReference>
<name>A0ABP4U2I1_9ACTN</name>
<dbReference type="Gene3D" id="1.10.443.10">
    <property type="entry name" value="Intergrase catalytic core"/>
    <property type="match status" value="2"/>
</dbReference>
<dbReference type="CDD" id="cd00397">
    <property type="entry name" value="DNA_BRE_C"/>
    <property type="match status" value="1"/>
</dbReference>
<dbReference type="InterPro" id="IPR002104">
    <property type="entry name" value="Integrase_catalytic"/>
</dbReference>
<dbReference type="Pfam" id="PF00589">
    <property type="entry name" value="Phage_integrase"/>
    <property type="match status" value="2"/>
</dbReference>
<reference evidence="8" key="1">
    <citation type="journal article" date="2019" name="Int. J. Syst. Evol. Microbiol.">
        <title>The Global Catalogue of Microorganisms (GCM) 10K type strain sequencing project: providing services to taxonomists for standard genome sequencing and annotation.</title>
        <authorList>
            <consortium name="The Broad Institute Genomics Platform"/>
            <consortium name="The Broad Institute Genome Sequencing Center for Infectious Disease"/>
            <person name="Wu L."/>
            <person name="Ma J."/>
        </authorList>
    </citation>
    <scope>NUCLEOTIDE SEQUENCE [LARGE SCALE GENOMIC DNA]</scope>
    <source>
        <strain evidence="8">JCM 13244</strain>
    </source>
</reference>
<feature type="domain" description="Core-binding (CB)" evidence="6">
    <location>
        <begin position="6"/>
        <end position="101"/>
    </location>
</feature>
<dbReference type="InterPro" id="IPR010998">
    <property type="entry name" value="Integrase_recombinase_N"/>
</dbReference>
<sequence length="1123" mass="125813">MLGRHEQAATWLTIWTDLGRAPRTIDTYARGLAEYLLMCERENVDPVTANRAHTAVYVRELTSRPHRRGANVVTIDSGSGLANATIQQRLVPVRLFYDFLMEEGMRESNPVGRGRFTPGRQRGGQQRGLVPRLTKLPWIPSEQQWLGILQVAREEPVRNRVMLALAYDAALRREELCSLRTDDLDPAHRTLRVRAETTKNRLERVVPYSPSTGVLMSAYLAHRATVSRARGPLFLSESRRNHGQPLTLWTWSKVVRRIALEAGVPRFSTHTTRHLCLTDLARTGWELHAIATFAGHRNTDFHAPVHPPVRPGPGRQAGPRHGAHPCLANTDAHVCGRHNGGGVEVTAPPPAIAAEDGAGRWSWPISPPRDNAAVAVRSAEARAVADLGVRNLRRLQYHDPSAQGWRVIGRLLGPLEAVNAALDSPLTPHRRRAMLDVVAVLLTRCAETGRTFWGWSEEEWFHLLGRTQAEFRQHAPSWAGDEVRPYLAAHAYLLGGFNEFHRLGSFQRLTLAWRIFGRDRVNGEIARLRTVLGAWGYRLGRDEDTLLPMVVCQLFLLNRSPHLEDLDTALFDRVRRDGLLEGSRLNTLHAMQRAVAELGFCDPPRPGTGRHSARATGGAQIWEQWADRWHTTSTLTPRVRGSVRSNLLKVGRWIAAEQPDAADPADWTRQTCASWIAALDRMKVGDYVQRTIGLGDRLGKPLEAPSKAGQITALRTFFRDCQEWEWLPRRFDQLRALAIPRSITALLGPDPRVIADEIWAKLLWAGLNLELADLPQTRSGHFYPFELVRAVTLTWLFSGQRSDEIARLRVGCIRWQHDGAPIVGDSQQVLARDAVCLLDVPTHKTSSSFTKPVDPILGQAIDAWQSIRPDQPKFTDRRTSEVVDPLFAVRARRVSTSYINNTIIPMLCRKAGVPAADVRGNITSHRARSTIASQLYNAKEPMTLFELQAWLGHRSPQSTQYYAKITPNTLTKAYTEAGYFERNVRTVEVLLDRDAITSGAAATGEPWQYYDLGHGLCSYSFFEQCQHRMACARCDFYTPKESTKSQLVEAKANLQRMLVSIPLTEEERAAVDDGQSALDRLLQRLAEVATPAGPTPSELRAEPGRPLPLTVRSPPDPIDRKCC</sequence>
<dbReference type="PANTHER" id="PTHR30349:SF81">
    <property type="entry name" value="TYROSINE RECOMBINASE XERC"/>
    <property type="match status" value="1"/>
</dbReference>
<evidence type="ECO:0008006" key="9">
    <source>
        <dbReference type="Google" id="ProtNLM"/>
    </source>
</evidence>
<organism evidence="7 8">
    <name type="scientific">Streptomyces yatensis</name>
    <dbReference type="NCBI Taxonomy" id="155177"/>
    <lineage>
        <taxon>Bacteria</taxon>
        <taxon>Bacillati</taxon>
        <taxon>Actinomycetota</taxon>
        <taxon>Actinomycetes</taxon>
        <taxon>Kitasatosporales</taxon>
        <taxon>Streptomycetaceae</taxon>
        <taxon>Streptomyces</taxon>
        <taxon>Streptomyces violaceusniger group</taxon>
    </lineage>
</organism>
<protein>
    <recommendedName>
        <fullName evidence="9">Integrase</fullName>
    </recommendedName>
</protein>
<evidence type="ECO:0000259" key="6">
    <source>
        <dbReference type="PROSITE" id="PS51900"/>
    </source>
</evidence>
<keyword evidence="2" id="KW-0233">DNA recombination</keyword>
<dbReference type="PANTHER" id="PTHR30349">
    <property type="entry name" value="PHAGE INTEGRASE-RELATED"/>
    <property type="match status" value="1"/>
</dbReference>
<comment type="caution">
    <text evidence="7">The sequence shown here is derived from an EMBL/GenBank/DDBJ whole genome shotgun (WGS) entry which is preliminary data.</text>
</comment>
<evidence type="ECO:0000256" key="4">
    <source>
        <dbReference type="SAM" id="MobiDB-lite"/>
    </source>
</evidence>
<evidence type="ECO:0000313" key="8">
    <source>
        <dbReference type="Proteomes" id="UP001499947"/>
    </source>
</evidence>
<dbReference type="InterPro" id="IPR044068">
    <property type="entry name" value="CB"/>
</dbReference>
<dbReference type="InterPro" id="IPR013762">
    <property type="entry name" value="Integrase-like_cat_sf"/>
</dbReference>
<feature type="domain" description="Tyr recombinase" evidence="5">
    <location>
        <begin position="135"/>
        <end position="319"/>
    </location>
</feature>